<dbReference type="Proteomes" id="UP001501581">
    <property type="component" value="Unassembled WGS sequence"/>
</dbReference>
<dbReference type="EMBL" id="BAAALG010000002">
    <property type="protein sequence ID" value="GAA1094528.1"/>
    <property type="molecule type" value="Genomic_DNA"/>
</dbReference>
<keyword evidence="3" id="KW-1185">Reference proteome</keyword>
<protein>
    <submittedName>
        <fullName evidence="2">Uncharacterized protein</fullName>
    </submittedName>
</protein>
<dbReference type="RefSeq" id="WP_343991591.1">
    <property type="nucleotide sequence ID" value="NZ_BAAALG010000002.1"/>
</dbReference>
<accession>A0ABN1TMR1</accession>
<comment type="caution">
    <text evidence="2">The sequence shown here is derived from an EMBL/GenBank/DDBJ whole genome shotgun (WGS) entry which is preliminary data.</text>
</comment>
<evidence type="ECO:0000256" key="1">
    <source>
        <dbReference type="SAM" id="Phobius"/>
    </source>
</evidence>
<proteinExistence type="predicted"/>
<keyword evidence="1" id="KW-1133">Transmembrane helix</keyword>
<feature type="transmembrane region" description="Helical" evidence="1">
    <location>
        <begin position="16"/>
        <end position="39"/>
    </location>
</feature>
<sequence>MVTAHSPVWLISRDEIVVAELIALVGVFIWLAALTWFVVSDALRARAHHRDHPRDPNKHFHLHHR</sequence>
<keyword evidence="1" id="KW-0812">Transmembrane</keyword>
<name>A0ABN1TMR1_9ACTN</name>
<evidence type="ECO:0000313" key="2">
    <source>
        <dbReference type="EMBL" id="GAA1094528.1"/>
    </source>
</evidence>
<reference evidence="2 3" key="1">
    <citation type="journal article" date="2019" name="Int. J. Syst. Evol. Microbiol.">
        <title>The Global Catalogue of Microorganisms (GCM) 10K type strain sequencing project: providing services to taxonomists for standard genome sequencing and annotation.</title>
        <authorList>
            <consortium name="The Broad Institute Genomics Platform"/>
            <consortium name="The Broad Institute Genome Sequencing Center for Infectious Disease"/>
            <person name="Wu L."/>
            <person name="Ma J."/>
        </authorList>
    </citation>
    <scope>NUCLEOTIDE SEQUENCE [LARGE SCALE GENOMIC DNA]</scope>
    <source>
        <strain evidence="2 3">JCM 13008</strain>
    </source>
</reference>
<gene>
    <name evidence="2" type="ORF">GCM10009668_07930</name>
</gene>
<keyword evidence="1" id="KW-0472">Membrane</keyword>
<evidence type="ECO:0000313" key="3">
    <source>
        <dbReference type="Proteomes" id="UP001501581"/>
    </source>
</evidence>
<organism evidence="2 3">
    <name type="scientific">Nocardioides dubius</name>
    <dbReference type="NCBI Taxonomy" id="317019"/>
    <lineage>
        <taxon>Bacteria</taxon>
        <taxon>Bacillati</taxon>
        <taxon>Actinomycetota</taxon>
        <taxon>Actinomycetes</taxon>
        <taxon>Propionibacteriales</taxon>
        <taxon>Nocardioidaceae</taxon>
        <taxon>Nocardioides</taxon>
    </lineage>
</organism>